<dbReference type="Gramene" id="evm.model.08.508">
    <property type="protein sequence ID" value="cds.evm.model.08.508"/>
    <property type="gene ID" value="evm.TU.08.508"/>
</dbReference>
<reference evidence="1" key="1">
    <citation type="submission" date="2018-11" db="EMBL/GenBank/DDBJ databases">
        <authorList>
            <person name="Grassa J C."/>
        </authorList>
    </citation>
    <scope>NUCLEOTIDE SEQUENCE [LARGE SCALE GENOMIC DNA]</scope>
</reference>
<proteinExistence type="predicted"/>
<name>A0A803QBH0_CANSA</name>
<keyword evidence="2" id="KW-1185">Reference proteome</keyword>
<protein>
    <submittedName>
        <fullName evidence="1">Uncharacterized protein</fullName>
    </submittedName>
</protein>
<dbReference type="EMBL" id="UZAU01000684">
    <property type="status" value="NOT_ANNOTATED_CDS"/>
    <property type="molecule type" value="Genomic_DNA"/>
</dbReference>
<accession>A0A803QBH0</accession>
<dbReference type="EnsemblPlants" id="evm.model.08.508">
    <property type="protein sequence ID" value="cds.evm.model.08.508"/>
    <property type="gene ID" value="evm.TU.08.508"/>
</dbReference>
<dbReference type="AlphaFoldDB" id="A0A803QBH0"/>
<sequence>MGPHGVRMEYPSQIPENRIPKRKLNTIGLDHRTISSDPYGTHRTQDPSETILDRLHGTIWLSSSPKNPFGLPCGSTFDMVDSIWRGSQWCSASFWGSSARKWIPSSSVVVIKVIHRSERDIVKVLVSGEEEERDMLPMGCGMGVLGDGAGSGLTWACSRWGFLGDDGMWVLVLRGN</sequence>
<organism evidence="1 2">
    <name type="scientific">Cannabis sativa</name>
    <name type="common">Hemp</name>
    <name type="synonym">Marijuana</name>
    <dbReference type="NCBI Taxonomy" id="3483"/>
    <lineage>
        <taxon>Eukaryota</taxon>
        <taxon>Viridiplantae</taxon>
        <taxon>Streptophyta</taxon>
        <taxon>Embryophyta</taxon>
        <taxon>Tracheophyta</taxon>
        <taxon>Spermatophyta</taxon>
        <taxon>Magnoliopsida</taxon>
        <taxon>eudicotyledons</taxon>
        <taxon>Gunneridae</taxon>
        <taxon>Pentapetalae</taxon>
        <taxon>rosids</taxon>
        <taxon>fabids</taxon>
        <taxon>Rosales</taxon>
        <taxon>Cannabaceae</taxon>
        <taxon>Cannabis</taxon>
    </lineage>
</organism>
<evidence type="ECO:0000313" key="1">
    <source>
        <dbReference type="EnsemblPlants" id="cds.evm.model.08.508"/>
    </source>
</evidence>
<reference evidence="1" key="2">
    <citation type="submission" date="2021-03" db="UniProtKB">
        <authorList>
            <consortium name="EnsemblPlants"/>
        </authorList>
    </citation>
    <scope>IDENTIFICATION</scope>
</reference>
<evidence type="ECO:0000313" key="2">
    <source>
        <dbReference type="Proteomes" id="UP000596661"/>
    </source>
</evidence>
<dbReference type="Proteomes" id="UP000596661">
    <property type="component" value="Chromosome 8"/>
</dbReference>